<dbReference type="OrthoDB" id="7434192at2759"/>
<dbReference type="AlphaFoldDB" id="A0A8S3WBU6"/>
<proteinExistence type="predicted"/>
<dbReference type="EMBL" id="CAJQZP010000233">
    <property type="protein sequence ID" value="CAG4950500.1"/>
    <property type="molecule type" value="Genomic_DNA"/>
</dbReference>
<accession>A0A8S3WBU6</accession>
<evidence type="ECO:0000313" key="1">
    <source>
        <dbReference type="EMBL" id="CAG4950500.1"/>
    </source>
</evidence>
<protein>
    <submittedName>
        <fullName evidence="1">(apollo) hypothetical protein</fullName>
    </submittedName>
</protein>
<comment type="caution">
    <text evidence="1">The sequence shown here is derived from an EMBL/GenBank/DDBJ whole genome shotgun (WGS) entry which is preliminary data.</text>
</comment>
<organism evidence="1 2">
    <name type="scientific">Parnassius apollo</name>
    <name type="common">Apollo butterfly</name>
    <name type="synonym">Papilio apollo</name>
    <dbReference type="NCBI Taxonomy" id="110799"/>
    <lineage>
        <taxon>Eukaryota</taxon>
        <taxon>Metazoa</taxon>
        <taxon>Ecdysozoa</taxon>
        <taxon>Arthropoda</taxon>
        <taxon>Hexapoda</taxon>
        <taxon>Insecta</taxon>
        <taxon>Pterygota</taxon>
        <taxon>Neoptera</taxon>
        <taxon>Endopterygota</taxon>
        <taxon>Lepidoptera</taxon>
        <taxon>Glossata</taxon>
        <taxon>Ditrysia</taxon>
        <taxon>Papilionoidea</taxon>
        <taxon>Papilionidae</taxon>
        <taxon>Parnassiinae</taxon>
        <taxon>Parnassini</taxon>
        <taxon>Parnassius</taxon>
        <taxon>Parnassius</taxon>
    </lineage>
</organism>
<dbReference type="Proteomes" id="UP000691718">
    <property type="component" value="Unassembled WGS sequence"/>
</dbReference>
<reference evidence="1" key="1">
    <citation type="submission" date="2021-04" db="EMBL/GenBank/DDBJ databases">
        <authorList>
            <person name="Tunstrom K."/>
        </authorList>
    </citation>
    <scope>NUCLEOTIDE SEQUENCE</scope>
</reference>
<keyword evidence="2" id="KW-1185">Reference proteome</keyword>
<evidence type="ECO:0000313" key="2">
    <source>
        <dbReference type="Proteomes" id="UP000691718"/>
    </source>
</evidence>
<gene>
    <name evidence="1" type="ORF">PAPOLLO_LOCUS4217</name>
</gene>
<name>A0A8S3WBU6_PARAO</name>
<sequence length="79" mass="8519">MIIKTEASHTDKSGIAEVLAAKSGTSKVPVAKSSAVEVLAAKSGDMLMTKSCIEDVLGDKSMPILRLTRRFDLKTTLYY</sequence>